<dbReference type="InterPro" id="IPR002678">
    <property type="entry name" value="DUF34/NIF3"/>
</dbReference>
<dbReference type="Proteomes" id="UP001172684">
    <property type="component" value="Unassembled WGS sequence"/>
</dbReference>
<evidence type="ECO:0000313" key="3">
    <source>
        <dbReference type="Proteomes" id="UP001172684"/>
    </source>
</evidence>
<sequence length="283" mass="31056">MLPNTSARTTHHALSQFLSSFLPARAKDVPFHYHVPRSSNYEPSTAYTAHVVLSITPTPGVYGALNRYSLCFLHRPFGLDRRRIPQNAVVLSSHVGFDEVLTVGWNTALAARLGMSIPDCDCVQGYKGDPERRIGIVGPVAGVSLPVLVQSIRQEFGGAGELFEYAGADTGVRVVAIMNAFHPDEIERVLRVARERGWLPESGHAGEVLYLTGQPRNYGLEAAKAAGINVVCVGHRAAEEWGIRYLAAKLRETFPTLKVEEIYEEEEVIERPARRLDAAPIGS</sequence>
<dbReference type="SUPFAM" id="SSF102705">
    <property type="entry name" value="NIF3 (NGG1p interacting factor 3)-like"/>
    <property type="match status" value="1"/>
</dbReference>
<comment type="similarity">
    <text evidence="1">Belongs to the GTP cyclohydrolase I type 2/NIF3 family.</text>
</comment>
<dbReference type="EMBL" id="JAPDRL010000153">
    <property type="protein sequence ID" value="KAJ9655770.1"/>
    <property type="molecule type" value="Genomic_DNA"/>
</dbReference>
<name>A0ABQ9NIM7_9PEZI</name>
<gene>
    <name evidence="2" type="ORF">H2201_008732</name>
</gene>
<evidence type="ECO:0008006" key="4">
    <source>
        <dbReference type="Google" id="ProtNLM"/>
    </source>
</evidence>
<reference evidence="2" key="1">
    <citation type="submission" date="2022-10" db="EMBL/GenBank/DDBJ databases">
        <title>Culturing micro-colonial fungi from biological soil crusts in the Mojave desert and describing Neophaeococcomyces mojavensis, and introducing the new genera and species Taxawa tesnikishii.</title>
        <authorList>
            <person name="Kurbessoian T."/>
            <person name="Stajich J.E."/>
        </authorList>
    </citation>
    <scope>NUCLEOTIDE SEQUENCE</scope>
    <source>
        <strain evidence="2">TK_1</strain>
    </source>
</reference>
<evidence type="ECO:0000313" key="2">
    <source>
        <dbReference type="EMBL" id="KAJ9655770.1"/>
    </source>
</evidence>
<evidence type="ECO:0000256" key="1">
    <source>
        <dbReference type="ARBA" id="ARBA00006964"/>
    </source>
</evidence>
<proteinExistence type="inferred from homology"/>
<organism evidence="2 3">
    <name type="scientific">Coniosporium apollinis</name>
    <dbReference type="NCBI Taxonomy" id="61459"/>
    <lineage>
        <taxon>Eukaryota</taxon>
        <taxon>Fungi</taxon>
        <taxon>Dikarya</taxon>
        <taxon>Ascomycota</taxon>
        <taxon>Pezizomycotina</taxon>
        <taxon>Dothideomycetes</taxon>
        <taxon>Dothideomycetes incertae sedis</taxon>
        <taxon>Coniosporium</taxon>
    </lineage>
</organism>
<dbReference type="InterPro" id="IPR036069">
    <property type="entry name" value="DUF34/NIF3_sf"/>
</dbReference>
<protein>
    <recommendedName>
        <fullName evidence="4">NGG1p interacting factor 3</fullName>
    </recommendedName>
</protein>
<dbReference type="Gene3D" id="3.40.1390.30">
    <property type="entry name" value="NIF3 (NGG1p interacting factor 3)-like"/>
    <property type="match status" value="1"/>
</dbReference>
<dbReference type="Pfam" id="PF01784">
    <property type="entry name" value="DUF34_NIF3"/>
    <property type="match status" value="1"/>
</dbReference>
<comment type="caution">
    <text evidence="2">The sequence shown here is derived from an EMBL/GenBank/DDBJ whole genome shotgun (WGS) entry which is preliminary data.</text>
</comment>
<accession>A0ABQ9NIM7</accession>
<keyword evidence="3" id="KW-1185">Reference proteome</keyword>